<reference evidence="11" key="1">
    <citation type="journal article" date="2019" name="Int. J. Syst. Evol. Microbiol.">
        <title>The Global Catalogue of Microorganisms (GCM) 10K type strain sequencing project: providing services to taxonomists for standard genome sequencing and annotation.</title>
        <authorList>
            <consortium name="The Broad Institute Genomics Platform"/>
            <consortium name="The Broad Institute Genome Sequencing Center for Infectious Disease"/>
            <person name="Wu L."/>
            <person name="Ma J."/>
        </authorList>
    </citation>
    <scope>NUCLEOTIDE SEQUENCE [LARGE SCALE GENOMIC DNA]</scope>
    <source>
        <strain evidence="11">CGMCC 1.15474</strain>
    </source>
</reference>
<dbReference type="PANTHER" id="PTHR30073">
    <property type="entry name" value="ASPARTATE--AMMONIA LIGASE"/>
    <property type="match status" value="1"/>
</dbReference>
<evidence type="ECO:0000313" key="11">
    <source>
        <dbReference type="Proteomes" id="UP001597318"/>
    </source>
</evidence>
<dbReference type="Pfam" id="PF03590">
    <property type="entry name" value="AsnA"/>
    <property type="match status" value="1"/>
</dbReference>
<dbReference type="PIRSF" id="PIRSF001555">
    <property type="entry name" value="Asp_ammon_ligase"/>
    <property type="match status" value="1"/>
</dbReference>
<name>A0ABW5C4I1_9BACI</name>
<comment type="subcellular location">
    <subcellularLocation>
        <location evidence="7">Cytoplasm</location>
    </subcellularLocation>
</comment>
<evidence type="ECO:0000313" key="10">
    <source>
        <dbReference type="EMBL" id="MFD2216721.1"/>
    </source>
</evidence>
<dbReference type="SUPFAM" id="SSF55681">
    <property type="entry name" value="Class II aaRS and biotin synthetases"/>
    <property type="match status" value="1"/>
</dbReference>
<keyword evidence="6 7" id="KW-0061">Asparagine biosynthesis</keyword>
<evidence type="ECO:0000259" key="9">
    <source>
        <dbReference type="PROSITE" id="PS50862"/>
    </source>
</evidence>
<dbReference type="PROSITE" id="PS50862">
    <property type="entry name" value="AA_TRNA_LIGASE_II"/>
    <property type="match status" value="1"/>
</dbReference>
<accession>A0ABW5C4I1</accession>
<evidence type="ECO:0000256" key="1">
    <source>
        <dbReference type="ARBA" id="ARBA00022490"/>
    </source>
</evidence>
<dbReference type="InterPro" id="IPR004618">
    <property type="entry name" value="AsnA"/>
</dbReference>
<comment type="similarity">
    <text evidence="7">Belongs to the class-II aminoacyl-tRNA synthetase family. AsnA subfamily.</text>
</comment>
<dbReference type="PANTHER" id="PTHR30073:SF5">
    <property type="entry name" value="ASPARTATE--AMMONIA LIGASE"/>
    <property type="match status" value="1"/>
</dbReference>
<evidence type="ECO:0000256" key="5">
    <source>
        <dbReference type="ARBA" id="ARBA00022840"/>
    </source>
</evidence>
<evidence type="ECO:0000256" key="2">
    <source>
        <dbReference type="ARBA" id="ARBA00022598"/>
    </source>
</evidence>
<organism evidence="10 11">
    <name type="scientific">Metabacillus endolithicus</name>
    <dbReference type="NCBI Taxonomy" id="1535204"/>
    <lineage>
        <taxon>Bacteria</taxon>
        <taxon>Bacillati</taxon>
        <taxon>Bacillota</taxon>
        <taxon>Bacilli</taxon>
        <taxon>Bacillales</taxon>
        <taxon>Bacillaceae</taxon>
        <taxon>Metabacillus</taxon>
    </lineage>
</organism>
<dbReference type="EMBL" id="JBHUIK010000008">
    <property type="protein sequence ID" value="MFD2216721.1"/>
    <property type="molecule type" value="Genomic_DNA"/>
</dbReference>
<evidence type="ECO:0000256" key="8">
    <source>
        <dbReference type="NCBIfam" id="TIGR00669"/>
    </source>
</evidence>
<dbReference type="Proteomes" id="UP001597318">
    <property type="component" value="Unassembled WGS sequence"/>
</dbReference>
<evidence type="ECO:0000256" key="4">
    <source>
        <dbReference type="ARBA" id="ARBA00022741"/>
    </source>
</evidence>
<dbReference type="EC" id="6.3.1.1" evidence="7 8"/>
<keyword evidence="1 7" id="KW-0963">Cytoplasm</keyword>
<dbReference type="RefSeq" id="WP_247339377.1">
    <property type="nucleotide sequence ID" value="NZ_CP095550.1"/>
</dbReference>
<comment type="pathway">
    <text evidence="7">Amino-acid biosynthesis; L-asparagine biosynthesis; L-asparagine from L-aspartate (ammonia route): step 1/1.</text>
</comment>
<comment type="catalytic activity">
    <reaction evidence="7">
        <text>L-aspartate + NH4(+) + ATP = L-asparagine + AMP + diphosphate + H(+)</text>
        <dbReference type="Rhea" id="RHEA:11372"/>
        <dbReference type="ChEBI" id="CHEBI:15378"/>
        <dbReference type="ChEBI" id="CHEBI:28938"/>
        <dbReference type="ChEBI" id="CHEBI:29991"/>
        <dbReference type="ChEBI" id="CHEBI:30616"/>
        <dbReference type="ChEBI" id="CHEBI:33019"/>
        <dbReference type="ChEBI" id="CHEBI:58048"/>
        <dbReference type="ChEBI" id="CHEBI:456215"/>
        <dbReference type="EC" id="6.3.1.1"/>
    </reaction>
</comment>
<evidence type="ECO:0000256" key="6">
    <source>
        <dbReference type="ARBA" id="ARBA00022888"/>
    </source>
</evidence>
<dbReference type="InterPro" id="IPR006195">
    <property type="entry name" value="aa-tRNA-synth_II"/>
</dbReference>
<dbReference type="Gene3D" id="3.30.930.10">
    <property type="entry name" value="Bira Bifunctional Protein, Domain 2"/>
    <property type="match status" value="1"/>
</dbReference>
<sequence length="335" mass="38262">MSKTYVSSSYCSLLSLLETEKAIRKLKDFFIMNLSQSLNIMKVSAPIVVKAGNGINDNLNGIERVVSFDALDSDCNIEIVQSLAKWKRMAVGRYDFQPDEGLYTDMNAIRRDETLDNTHSLYVDQWDWEKVISEEQRNDHKLKEEVQKIYQSIKQTEHYIYSLYPQLTPTLPNNIVFITAQELEHLYPQISPKEREDEIARKYGAVFIMGIGGDLLSGEKHDGRSPDYDDWTLNGDIILWNPALERAFEVSSMGIRVDRDALINQLKASNCEERKSLDYHKAILNGKLPSTIGGGIGQSRLCMFLLKKVHIGEVQASVWSEQIIKECEDHNIPLL</sequence>
<dbReference type="InterPro" id="IPR045864">
    <property type="entry name" value="aa-tRNA-synth_II/BPL/LPL"/>
</dbReference>
<dbReference type="NCBIfam" id="TIGR00669">
    <property type="entry name" value="asnA"/>
    <property type="match status" value="1"/>
</dbReference>
<protein>
    <recommendedName>
        <fullName evidence="7 8">Aspartate--ammonia ligase</fullName>
        <ecNumber evidence="7 8">6.3.1.1</ecNumber>
    </recommendedName>
    <alternativeName>
        <fullName evidence="7">Asparagine synthetase A</fullName>
    </alternativeName>
</protein>
<gene>
    <name evidence="7 10" type="primary">asnA</name>
    <name evidence="10" type="ORF">ACFSKK_23880</name>
</gene>
<keyword evidence="5 7" id="KW-0067">ATP-binding</keyword>
<keyword evidence="4 7" id="KW-0547">Nucleotide-binding</keyword>
<evidence type="ECO:0000256" key="7">
    <source>
        <dbReference type="HAMAP-Rule" id="MF_00555"/>
    </source>
</evidence>
<evidence type="ECO:0000256" key="3">
    <source>
        <dbReference type="ARBA" id="ARBA00022605"/>
    </source>
</evidence>
<proteinExistence type="inferred from homology"/>
<keyword evidence="11" id="KW-1185">Reference proteome</keyword>
<keyword evidence="3 7" id="KW-0028">Amino-acid biosynthesis</keyword>
<comment type="caution">
    <text evidence="10">The sequence shown here is derived from an EMBL/GenBank/DDBJ whole genome shotgun (WGS) entry which is preliminary data.</text>
</comment>
<keyword evidence="2 7" id="KW-0436">Ligase</keyword>
<feature type="domain" description="Aminoacyl-transfer RNA synthetases class-II family profile" evidence="9">
    <location>
        <begin position="111"/>
        <end position="333"/>
    </location>
</feature>
<dbReference type="GO" id="GO:0004071">
    <property type="term" value="F:aspartate-ammonia ligase activity"/>
    <property type="evidence" value="ECO:0007669"/>
    <property type="project" value="UniProtKB-EC"/>
</dbReference>
<dbReference type="HAMAP" id="MF_00555">
    <property type="entry name" value="AsnA"/>
    <property type="match status" value="1"/>
</dbReference>